<dbReference type="AlphaFoldDB" id="H8I814"/>
<feature type="transmembrane region" description="Helical" evidence="1">
    <location>
        <begin position="61"/>
        <end position="83"/>
    </location>
</feature>
<proteinExistence type="predicted"/>
<accession>H8I814</accession>
<dbReference type="STRING" id="1041930.Mtc_1666"/>
<name>H8I814_METCZ</name>
<evidence type="ECO:0000313" key="2">
    <source>
        <dbReference type="EMBL" id="AFD00414.1"/>
    </source>
</evidence>
<dbReference type="eggNOG" id="arCOG13234">
    <property type="taxonomic scope" value="Archaea"/>
</dbReference>
<dbReference type="HOGENOM" id="CLU_2504932_0_0_2"/>
<sequence>MRRIYRILLIIILLIAALIMAIDYFGFHGTIMLDRIANGAIVKAIDSFWYLFEGPGGFTNLMFFAIIAVGLMVGLIAIIYKFIKG</sequence>
<keyword evidence="1" id="KW-0812">Transmembrane</keyword>
<dbReference type="EMBL" id="CP003243">
    <property type="protein sequence ID" value="AFD00414.1"/>
    <property type="molecule type" value="Genomic_DNA"/>
</dbReference>
<feature type="transmembrane region" description="Helical" evidence="1">
    <location>
        <begin position="7"/>
        <end position="27"/>
    </location>
</feature>
<keyword evidence="1" id="KW-0472">Membrane</keyword>
<dbReference type="GeneID" id="11971806"/>
<evidence type="ECO:0000313" key="3">
    <source>
        <dbReference type="Proteomes" id="UP000005233"/>
    </source>
</evidence>
<keyword evidence="3" id="KW-1185">Reference proteome</keyword>
<keyword evidence="1" id="KW-1133">Transmembrane helix</keyword>
<organism evidence="2 3">
    <name type="scientific">Methanocella conradii (strain DSM 24694 / JCM 17849 / CGMCC 1.5162 / HZ254)</name>
    <dbReference type="NCBI Taxonomy" id="1041930"/>
    <lineage>
        <taxon>Archaea</taxon>
        <taxon>Methanobacteriati</taxon>
        <taxon>Methanobacteriota</taxon>
        <taxon>Stenosarchaea group</taxon>
        <taxon>Methanomicrobia</taxon>
        <taxon>Methanocellales</taxon>
        <taxon>Methanocellaceae</taxon>
        <taxon>Methanocella</taxon>
    </lineage>
</organism>
<evidence type="ECO:0000256" key="1">
    <source>
        <dbReference type="SAM" id="Phobius"/>
    </source>
</evidence>
<dbReference type="Proteomes" id="UP000005233">
    <property type="component" value="Chromosome"/>
</dbReference>
<dbReference type="RefSeq" id="WP_014406245.1">
    <property type="nucleotide sequence ID" value="NC_017034.1"/>
</dbReference>
<gene>
    <name evidence="2" type="ordered locus">Mtc_1666</name>
</gene>
<dbReference type="KEGG" id="mez:Mtc_1666"/>
<dbReference type="OrthoDB" id="382513at2157"/>
<reference evidence="2 3" key="1">
    <citation type="journal article" date="2012" name="J. Bacteriol.">
        <title>Complete genome sequence of a thermophilic methanogen, Methanocella conradii HZ254, isolated from Chinese rice field soil.</title>
        <authorList>
            <person name="Lu Z."/>
            <person name="Lu Y."/>
        </authorList>
    </citation>
    <scope>NUCLEOTIDE SEQUENCE [LARGE SCALE GENOMIC DNA]</scope>
    <source>
        <strain evidence="3">DSM 24694 / JCM 17849 / CGMCC 1.5162 / HZ254</strain>
    </source>
</reference>
<protein>
    <submittedName>
        <fullName evidence="2">Uncharacterized protein</fullName>
    </submittedName>
</protein>